<organism evidence="1 2">
    <name type="scientific">Bosea massiliensis</name>
    <dbReference type="NCBI Taxonomy" id="151419"/>
    <lineage>
        <taxon>Bacteria</taxon>
        <taxon>Pseudomonadati</taxon>
        <taxon>Pseudomonadota</taxon>
        <taxon>Alphaproteobacteria</taxon>
        <taxon>Hyphomicrobiales</taxon>
        <taxon>Boseaceae</taxon>
        <taxon>Bosea</taxon>
    </lineage>
</organism>
<dbReference type="Gene3D" id="1.10.10.10">
    <property type="entry name" value="Winged helix-like DNA-binding domain superfamily/Winged helix DNA-binding domain"/>
    <property type="match status" value="1"/>
</dbReference>
<comment type="caution">
    <text evidence="1">The sequence shown here is derived from an EMBL/GenBank/DDBJ whole genome shotgun (WGS) entry which is preliminary data.</text>
</comment>
<evidence type="ECO:0000313" key="2">
    <source>
        <dbReference type="Proteomes" id="UP001596060"/>
    </source>
</evidence>
<dbReference type="Proteomes" id="UP001596060">
    <property type="component" value="Unassembled WGS sequence"/>
</dbReference>
<protein>
    <recommendedName>
        <fullName evidence="3">HTH crp-type domain-containing protein</fullName>
    </recommendedName>
</protein>
<dbReference type="RefSeq" id="WP_066717763.1">
    <property type="nucleotide sequence ID" value="NZ_JBHSLU010000051.1"/>
</dbReference>
<evidence type="ECO:0000313" key="1">
    <source>
        <dbReference type="EMBL" id="MFC5506878.1"/>
    </source>
</evidence>
<accession>A0ABW0P3Y1</accession>
<keyword evidence="2" id="KW-1185">Reference proteome</keyword>
<evidence type="ECO:0008006" key="3">
    <source>
        <dbReference type="Google" id="ProtNLM"/>
    </source>
</evidence>
<name>A0ABW0P3Y1_9HYPH</name>
<reference evidence="2" key="1">
    <citation type="journal article" date="2019" name="Int. J. Syst. Evol. Microbiol.">
        <title>The Global Catalogue of Microorganisms (GCM) 10K type strain sequencing project: providing services to taxonomists for standard genome sequencing and annotation.</title>
        <authorList>
            <consortium name="The Broad Institute Genomics Platform"/>
            <consortium name="The Broad Institute Genome Sequencing Center for Infectious Disease"/>
            <person name="Wu L."/>
            <person name="Ma J."/>
        </authorList>
    </citation>
    <scope>NUCLEOTIDE SEQUENCE [LARGE SCALE GENOMIC DNA]</scope>
    <source>
        <strain evidence="2">CCUG 43117</strain>
    </source>
</reference>
<sequence length="256" mass="28141">MAEKIVSKIFGRNLQSHAAGLVVVMHCEAERGAGPRPTLALVQREMGSARTLAAFFGLLRLAGYVTREPVPGDARSAWLVPAPPLYEGLRQWLSHHARCGELLGLAEPGLAERLRSDDAFLRLFLGHARDLFARTREATAGNGAWAWLDRFDCGDRIGLILLGAHHRAAMAEPGDLAWFDLHAREVAARLGLSHSHVRNVINRSEAEGLLVQDRSRGRVALTPRLLTESEAWFRSFWGWIAETAQRAQAAEAPPPG</sequence>
<gene>
    <name evidence="1" type="ORF">ACFPN9_16635</name>
</gene>
<dbReference type="EMBL" id="JBHSLU010000051">
    <property type="protein sequence ID" value="MFC5506878.1"/>
    <property type="molecule type" value="Genomic_DNA"/>
</dbReference>
<dbReference type="InterPro" id="IPR036388">
    <property type="entry name" value="WH-like_DNA-bd_sf"/>
</dbReference>
<proteinExistence type="predicted"/>